<name>A0A0F6W7P4_9BACT</name>
<gene>
    <name evidence="2" type="ORF">DB32_006539</name>
</gene>
<dbReference type="PANTHER" id="PTHR13707:SF60">
    <property type="entry name" value="ACETATE COA-TRANSFERASE SUBUNIT ALPHA"/>
    <property type="match status" value="1"/>
</dbReference>
<accession>A0A0F6W7P4</accession>
<proteinExistence type="predicted"/>
<protein>
    <submittedName>
        <fullName evidence="2">Succinyl-CoA 3-ketoacid-coenzyme A transferase subunit A</fullName>
    </submittedName>
</protein>
<dbReference type="Pfam" id="PF01144">
    <property type="entry name" value="CoA_trans"/>
    <property type="match status" value="1"/>
</dbReference>
<evidence type="ECO:0000313" key="2">
    <source>
        <dbReference type="EMBL" id="AKF09390.1"/>
    </source>
</evidence>
<sequence>MARMTTVSPGRHRAKVRSSVDEALAPLFDGARIMVGGFGLCGNAEALIAGVVKRGVRDLTLISNNAGNLGKGLNAWLEAGIVRRFIGSYIGTNEALHRAMAAGTVEVEIVPQGTFVERMRAAGAGIPAFYTPTGVGTVVAEGKDTRDFDGRTYVMERALPADFALIRARRADAFGNARFWRTARNFSPIMASAAKQTIVECDEIVPLGAIDPDDVHLPGIFVHHVLEVREHEDPFEYRTVRKRSA</sequence>
<dbReference type="Gene3D" id="3.40.1080.10">
    <property type="entry name" value="Glutaconate Coenzyme A-transferase"/>
    <property type="match status" value="1"/>
</dbReference>
<reference evidence="2 3" key="1">
    <citation type="submission" date="2015-03" db="EMBL/GenBank/DDBJ databases">
        <title>Genome assembly of Sandaracinus amylolyticus DSM 53668.</title>
        <authorList>
            <person name="Sharma G."/>
            <person name="Subramanian S."/>
        </authorList>
    </citation>
    <scope>NUCLEOTIDE SEQUENCE [LARGE SCALE GENOMIC DNA]</scope>
    <source>
        <strain evidence="2 3">DSM 53668</strain>
    </source>
</reference>
<dbReference type="InterPro" id="IPR012792">
    <property type="entry name" value="3-oxoacid_CoA-transf_A"/>
</dbReference>
<dbReference type="Proteomes" id="UP000034883">
    <property type="component" value="Chromosome"/>
</dbReference>
<evidence type="ECO:0000256" key="1">
    <source>
        <dbReference type="ARBA" id="ARBA00022679"/>
    </source>
</evidence>
<dbReference type="AlphaFoldDB" id="A0A0F6W7P4"/>
<dbReference type="STRING" id="927083.DB32_006539"/>
<dbReference type="SMART" id="SM00882">
    <property type="entry name" value="CoA_trans"/>
    <property type="match status" value="1"/>
</dbReference>
<keyword evidence="3" id="KW-1185">Reference proteome</keyword>
<dbReference type="InterPro" id="IPR037171">
    <property type="entry name" value="NagB/RpiA_transferase-like"/>
</dbReference>
<dbReference type="PANTHER" id="PTHR13707">
    <property type="entry name" value="KETOACID-COENZYME A TRANSFERASE"/>
    <property type="match status" value="1"/>
</dbReference>
<dbReference type="GO" id="GO:0008410">
    <property type="term" value="F:CoA-transferase activity"/>
    <property type="evidence" value="ECO:0007669"/>
    <property type="project" value="InterPro"/>
</dbReference>
<dbReference type="InterPro" id="IPR004165">
    <property type="entry name" value="CoA_trans_fam_I"/>
</dbReference>
<dbReference type="SUPFAM" id="SSF100950">
    <property type="entry name" value="NagB/RpiA/CoA transferase-like"/>
    <property type="match status" value="1"/>
</dbReference>
<dbReference type="NCBIfam" id="TIGR02429">
    <property type="entry name" value="pcaI_scoA_fam"/>
    <property type="match status" value="1"/>
</dbReference>
<keyword evidence="1 2" id="KW-0808">Transferase</keyword>
<evidence type="ECO:0000313" key="3">
    <source>
        <dbReference type="Proteomes" id="UP000034883"/>
    </source>
</evidence>
<dbReference type="EMBL" id="CP011125">
    <property type="protein sequence ID" value="AKF09390.1"/>
    <property type="molecule type" value="Genomic_DNA"/>
</dbReference>
<organism evidence="2 3">
    <name type="scientific">Sandaracinus amylolyticus</name>
    <dbReference type="NCBI Taxonomy" id="927083"/>
    <lineage>
        <taxon>Bacteria</taxon>
        <taxon>Pseudomonadati</taxon>
        <taxon>Myxococcota</taxon>
        <taxon>Polyangia</taxon>
        <taxon>Polyangiales</taxon>
        <taxon>Sandaracinaceae</taxon>
        <taxon>Sandaracinus</taxon>
    </lineage>
</organism>
<dbReference type="KEGG" id="samy:DB32_006539"/>